<evidence type="ECO:0000313" key="1">
    <source>
        <dbReference type="EMBL" id="OGZ61978.1"/>
    </source>
</evidence>
<name>A0A1G2HJ97_9BACT</name>
<proteinExistence type="predicted"/>
<sequence length="81" mass="9606">MKENFSELISYLDMRFAKIETRLDDLSGRFDDLQVSVDGYAKRAEAYFQEMVMLSHRVSLHEKWLRQIAEKVGVKLEDYQS</sequence>
<dbReference type="AlphaFoldDB" id="A0A1G2HJ97"/>
<accession>A0A1G2HJ97</accession>
<gene>
    <name evidence="1" type="ORF">A3H51_00070</name>
</gene>
<protein>
    <submittedName>
        <fullName evidence="1">Uncharacterized protein</fullName>
    </submittedName>
</protein>
<organism evidence="1 2">
    <name type="scientific">Candidatus Spechtbacteria bacterium RIFCSPLOWO2_02_FULL_38_8</name>
    <dbReference type="NCBI Taxonomy" id="1802164"/>
    <lineage>
        <taxon>Bacteria</taxon>
        <taxon>Candidatus Spechtiibacteriota</taxon>
    </lineage>
</organism>
<dbReference type="EMBL" id="MHOJ01000031">
    <property type="protein sequence ID" value="OGZ61978.1"/>
    <property type="molecule type" value="Genomic_DNA"/>
</dbReference>
<comment type="caution">
    <text evidence="1">The sequence shown here is derived from an EMBL/GenBank/DDBJ whole genome shotgun (WGS) entry which is preliminary data.</text>
</comment>
<reference evidence="1 2" key="1">
    <citation type="journal article" date="2016" name="Nat. Commun.">
        <title>Thousands of microbial genomes shed light on interconnected biogeochemical processes in an aquifer system.</title>
        <authorList>
            <person name="Anantharaman K."/>
            <person name="Brown C.T."/>
            <person name="Hug L.A."/>
            <person name="Sharon I."/>
            <person name="Castelle C.J."/>
            <person name="Probst A.J."/>
            <person name="Thomas B.C."/>
            <person name="Singh A."/>
            <person name="Wilkins M.J."/>
            <person name="Karaoz U."/>
            <person name="Brodie E.L."/>
            <person name="Williams K.H."/>
            <person name="Hubbard S.S."/>
            <person name="Banfield J.F."/>
        </authorList>
    </citation>
    <scope>NUCLEOTIDE SEQUENCE [LARGE SCALE GENOMIC DNA]</scope>
</reference>
<dbReference type="Proteomes" id="UP000178509">
    <property type="component" value="Unassembled WGS sequence"/>
</dbReference>
<evidence type="ECO:0000313" key="2">
    <source>
        <dbReference type="Proteomes" id="UP000178509"/>
    </source>
</evidence>
<dbReference type="Gene3D" id="3.90.20.10">
    <property type="match status" value="1"/>
</dbReference>